<sequence length="69" mass="7776">MIAATTGGFGIIGTVVFNTLREPNDLVAVLRRHPQSMRIQFDCFTGKTVCHCRIPDYEDHGVMRIIEAR</sequence>
<dbReference type="Proteomes" id="UP000298218">
    <property type="component" value="Unassembled WGS sequence"/>
</dbReference>
<gene>
    <name evidence="1" type="ORF">E3T53_00685</name>
</gene>
<reference evidence="1 2" key="1">
    <citation type="submission" date="2019-03" db="EMBL/GenBank/DDBJ databases">
        <title>Genomics of glacier-inhabiting Cryobacterium strains.</title>
        <authorList>
            <person name="Liu Q."/>
            <person name="Xin Y.-H."/>
        </authorList>
    </citation>
    <scope>NUCLEOTIDE SEQUENCE [LARGE SCALE GENOMIC DNA]</scope>
    <source>
        <strain evidence="1 2">CGMCC 1.4292</strain>
    </source>
</reference>
<name>A0A4Y8KYG5_9MICO</name>
<evidence type="ECO:0000313" key="2">
    <source>
        <dbReference type="Proteomes" id="UP000298218"/>
    </source>
</evidence>
<dbReference type="RefSeq" id="WP_134171806.1">
    <property type="nucleotide sequence ID" value="NZ_SODI01000001.1"/>
</dbReference>
<dbReference type="AlphaFoldDB" id="A0A4Y8KYG5"/>
<protein>
    <submittedName>
        <fullName evidence="1">Uncharacterized protein</fullName>
    </submittedName>
</protein>
<dbReference type="OrthoDB" id="9757546at2"/>
<dbReference type="EMBL" id="SOHQ01000001">
    <property type="protein sequence ID" value="TFD82421.1"/>
    <property type="molecule type" value="Genomic_DNA"/>
</dbReference>
<dbReference type="Gene3D" id="2.60.40.420">
    <property type="entry name" value="Cupredoxins - blue copper proteins"/>
    <property type="match status" value="1"/>
</dbReference>
<organism evidence="1 2">
    <name type="scientific">Cryobacterium psychrophilum</name>
    <dbReference type="NCBI Taxonomy" id="41988"/>
    <lineage>
        <taxon>Bacteria</taxon>
        <taxon>Bacillati</taxon>
        <taxon>Actinomycetota</taxon>
        <taxon>Actinomycetes</taxon>
        <taxon>Micrococcales</taxon>
        <taxon>Microbacteriaceae</taxon>
        <taxon>Cryobacterium</taxon>
    </lineage>
</organism>
<proteinExistence type="predicted"/>
<dbReference type="InterPro" id="IPR008972">
    <property type="entry name" value="Cupredoxin"/>
</dbReference>
<comment type="caution">
    <text evidence="1">The sequence shown here is derived from an EMBL/GenBank/DDBJ whole genome shotgun (WGS) entry which is preliminary data.</text>
</comment>
<keyword evidence="2" id="KW-1185">Reference proteome</keyword>
<accession>A0A4Y8KYG5</accession>
<evidence type="ECO:0000313" key="1">
    <source>
        <dbReference type="EMBL" id="TFD82421.1"/>
    </source>
</evidence>